<proteinExistence type="inferred from homology"/>
<evidence type="ECO:0000256" key="3">
    <source>
        <dbReference type="SAM" id="Coils"/>
    </source>
</evidence>
<accession>A0A3S2WX02</accession>
<dbReference type="GO" id="GO:0051082">
    <property type="term" value="F:unfolded protein binding"/>
    <property type="evidence" value="ECO:0007669"/>
    <property type="project" value="InterPro"/>
</dbReference>
<gene>
    <name evidence="5" type="ORF">EOD41_15840</name>
</gene>
<feature type="chain" id="PRO_5018545892" evidence="4">
    <location>
        <begin position="24"/>
        <end position="169"/>
    </location>
</feature>
<dbReference type="RefSeq" id="WP_127706683.1">
    <property type="nucleotide sequence ID" value="NZ_SACK01000007.1"/>
</dbReference>
<dbReference type="GO" id="GO:0050821">
    <property type="term" value="P:protein stabilization"/>
    <property type="evidence" value="ECO:0007669"/>
    <property type="project" value="TreeGrafter"/>
</dbReference>
<evidence type="ECO:0000313" key="6">
    <source>
        <dbReference type="Proteomes" id="UP000282759"/>
    </source>
</evidence>
<dbReference type="PANTHER" id="PTHR35089:SF1">
    <property type="entry name" value="CHAPERONE PROTEIN SKP"/>
    <property type="match status" value="1"/>
</dbReference>
<dbReference type="AlphaFoldDB" id="A0A3S2WX02"/>
<dbReference type="InterPro" id="IPR024930">
    <property type="entry name" value="Skp_dom_sf"/>
</dbReference>
<evidence type="ECO:0000256" key="2">
    <source>
        <dbReference type="ARBA" id="ARBA00022729"/>
    </source>
</evidence>
<protein>
    <submittedName>
        <fullName evidence="5">OmpH family outer membrane protein</fullName>
    </submittedName>
</protein>
<dbReference type="Proteomes" id="UP000282759">
    <property type="component" value="Unassembled WGS sequence"/>
</dbReference>
<dbReference type="OrthoDB" id="1524711at2"/>
<dbReference type="EMBL" id="SACK01000007">
    <property type="protein sequence ID" value="RVT99909.1"/>
    <property type="molecule type" value="Genomic_DNA"/>
</dbReference>
<sequence length="169" mass="18963">MKRLFKVALVAGAMLFLGNMAQAQKIGHINFNQLIDQMPETKTIKTQLDAYQKTFVDTYQTMATEFQTKGQAYEKDRATMNDAARTVKENELQDLQKRIQDFQNDARGKVEAKSNELTKPLFTKAKDAISAVAKEKGYSYVLDSSQTELLVSPTADDMMAAVKLKLGLK</sequence>
<organism evidence="5 6">
    <name type="scientific">Mucilaginibacter limnophilus</name>
    <dbReference type="NCBI Taxonomy" id="1932778"/>
    <lineage>
        <taxon>Bacteria</taxon>
        <taxon>Pseudomonadati</taxon>
        <taxon>Bacteroidota</taxon>
        <taxon>Sphingobacteriia</taxon>
        <taxon>Sphingobacteriales</taxon>
        <taxon>Sphingobacteriaceae</taxon>
        <taxon>Mucilaginibacter</taxon>
    </lineage>
</organism>
<dbReference type="SMART" id="SM00935">
    <property type="entry name" value="OmpH"/>
    <property type="match status" value="1"/>
</dbReference>
<dbReference type="PANTHER" id="PTHR35089">
    <property type="entry name" value="CHAPERONE PROTEIN SKP"/>
    <property type="match status" value="1"/>
</dbReference>
<evidence type="ECO:0000256" key="4">
    <source>
        <dbReference type="SAM" id="SignalP"/>
    </source>
</evidence>
<name>A0A3S2WX02_9SPHI</name>
<dbReference type="Gene3D" id="3.30.910.20">
    <property type="entry name" value="Skp domain"/>
    <property type="match status" value="1"/>
</dbReference>
<comment type="similarity">
    <text evidence="1">Belongs to the Skp family.</text>
</comment>
<keyword evidence="6" id="KW-1185">Reference proteome</keyword>
<dbReference type="InterPro" id="IPR005632">
    <property type="entry name" value="Chaperone_Skp"/>
</dbReference>
<dbReference type="Pfam" id="PF03938">
    <property type="entry name" value="OmpH"/>
    <property type="match status" value="1"/>
</dbReference>
<dbReference type="GO" id="GO:0005829">
    <property type="term" value="C:cytosol"/>
    <property type="evidence" value="ECO:0007669"/>
    <property type="project" value="TreeGrafter"/>
</dbReference>
<reference evidence="5 6" key="1">
    <citation type="submission" date="2019-01" db="EMBL/GenBank/DDBJ databases">
        <authorList>
            <person name="Chen W.-M."/>
        </authorList>
    </citation>
    <scope>NUCLEOTIDE SEQUENCE [LARGE SCALE GENOMIC DNA]</scope>
    <source>
        <strain evidence="5 6">YBJ-36</strain>
    </source>
</reference>
<feature type="coiled-coil region" evidence="3">
    <location>
        <begin position="85"/>
        <end position="112"/>
    </location>
</feature>
<evidence type="ECO:0000313" key="5">
    <source>
        <dbReference type="EMBL" id="RVT99909.1"/>
    </source>
</evidence>
<keyword evidence="2 4" id="KW-0732">Signal</keyword>
<keyword evidence="3" id="KW-0175">Coiled coil</keyword>
<comment type="caution">
    <text evidence="5">The sequence shown here is derived from an EMBL/GenBank/DDBJ whole genome shotgun (WGS) entry which is preliminary data.</text>
</comment>
<evidence type="ECO:0000256" key="1">
    <source>
        <dbReference type="ARBA" id="ARBA00009091"/>
    </source>
</evidence>
<feature type="signal peptide" evidence="4">
    <location>
        <begin position="1"/>
        <end position="23"/>
    </location>
</feature>
<dbReference type="SUPFAM" id="SSF111384">
    <property type="entry name" value="OmpH-like"/>
    <property type="match status" value="1"/>
</dbReference>